<reference evidence="3 4" key="1">
    <citation type="submission" date="2022-12" db="EMBL/GenBank/DDBJ databases">
        <title>Chromosome-level genome of Tegillarca granosa.</title>
        <authorList>
            <person name="Kim J."/>
        </authorList>
    </citation>
    <scope>NUCLEOTIDE SEQUENCE [LARGE SCALE GENOMIC DNA]</scope>
    <source>
        <strain evidence="3">Teg-2019</strain>
        <tissue evidence="3">Adductor muscle</tissue>
    </source>
</reference>
<evidence type="ECO:0000259" key="2">
    <source>
        <dbReference type="PROSITE" id="PS50853"/>
    </source>
</evidence>
<gene>
    <name evidence="3" type="ORF">KUTeg_003464</name>
</gene>
<dbReference type="Gene3D" id="2.60.40.10">
    <property type="entry name" value="Immunoglobulins"/>
    <property type="match status" value="1"/>
</dbReference>
<dbReference type="CDD" id="cd00063">
    <property type="entry name" value="FN3"/>
    <property type="match status" value="1"/>
</dbReference>
<protein>
    <recommendedName>
        <fullName evidence="2">Fibronectin type-III domain-containing protein</fullName>
    </recommendedName>
</protein>
<dbReference type="InterPro" id="IPR036116">
    <property type="entry name" value="FN3_sf"/>
</dbReference>
<organism evidence="3 4">
    <name type="scientific">Tegillarca granosa</name>
    <name type="common">Malaysian cockle</name>
    <name type="synonym">Anadara granosa</name>
    <dbReference type="NCBI Taxonomy" id="220873"/>
    <lineage>
        <taxon>Eukaryota</taxon>
        <taxon>Metazoa</taxon>
        <taxon>Spiralia</taxon>
        <taxon>Lophotrochozoa</taxon>
        <taxon>Mollusca</taxon>
        <taxon>Bivalvia</taxon>
        <taxon>Autobranchia</taxon>
        <taxon>Pteriomorphia</taxon>
        <taxon>Arcoida</taxon>
        <taxon>Arcoidea</taxon>
        <taxon>Arcidae</taxon>
        <taxon>Tegillarca</taxon>
    </lineage>
</organism>
<feature type="domain" description="Fibronectin type-III" evidence="2">
    <location>
        <begin position="174"/>
        <end position="272"/>
    </location>
</feature>
<sequence>MSEELLQNVTDILENAHSQRIQLTDLLSSLEESKNQVKKSAEESRCNIMDHFSKLKKAVIAALDARMDTLIKNVDNIEEAALSPLCQCEDMINQGIMAATRVMEDGKKIIKIDPKDNVEELVKFRDNTDSRHLDSLPEVPSLYDVPYISLELTKGLDDKLSELINEEGKILERAPVQITDIEEGPGSLTIRWSEVDDDIEVCDFRLQFCSGSVNSNQTKCIFHNAYTGPLTSYRLTQLRTNAPYSFRVCHRSDSCGEWSTWSIPRVAMTTIPHYQWCISNEGYSTSNDDRILTRLDCEDTFIHYSKEAVYTTGHPIKFKIIDAGEGSPMDGIGLAIDNTDVFTFQRNNAIFINSSGAVFVDGNEMKTRLPPSVKGCADHISY</sequence>
<dbReference type="SUPFAM" id="SSF49265">
    <property type="entry name" value="Fibronectin type III"/>
    <property type="match status" value="1"/>
</dbReference>
<comment type="caution">
    <text evidence="3">The sequence shown here is derived from an EMBL/GenBank/DDBJ whole genome shotgun (WGS) entry which is preliminary data.</text>
</comment>
<dbReference type="PROSITE" id="PS50853">
    <property type="entry name" value="FN3"/>
    <property type="match status" value="1"/>
</dbReference>
<proteinExistence type="predicted"/>
<feature type="coiled-coil region" evidence="1">
    <location>
        <begin position="13"/>
        <end position="80"/>
    </location>
</feature>
<dbReference type="InterPro" id="IPR003961">
    <property type="entry name" value="FN3_dom"/>
</dbReference>
<evidence type="ECO:0000313" key="3">
    <source>
        <dbReference type="EMBL" id="KAJ8318373.1"/>
    </source>
</evidence>
<dbReference type="EMBL" id="JARBDR010000214">
    <property type="protein sequence ID" value="KAJ8318373.1"/>
    <property type="molecule type" value="Genomic_DNA"/>
</dbReference>
<keyword evidence="4" id="KW-1185">Reference proteome</keyword>
<dbReference type="Pfam" id="PF00041">
    <property type="entry name" value="fn3"/>
    <property type="match status" value="1"/>
</dbReference>
<name>A0ABQ9FRR5_TEGGR</name>
<dbReference type="Proteomes" id="UP001217089">
    <property type="component" value="Unassembled WGS sequence"/>
</dbReference>
<evidence type="ECO:0000256" key="1">
    <source>
        <dbReference type="SAM" id="Coils"/>
    </source>
</evidence>
<accession>A0ABQ9FRR5</accession>
<dbReference type="InterPro" id="IPR013783">
    <property type="entry name" value="Ig-like_fold"/>
</dbReference>
<keyword evidence="1" id="KW-0175">Coiled coil</keyword>
<evidence type="ECO:0000313" key="4">
    <source>
        <dbReference type="Proteomes" id="UP001217089"/>
    </source>
</evidence>